<keyword evidence="8" id="KW-1003">Cell membrane</keyword>
<dbReference type="GO" id="GO:0005125">
    <property type="term" value="F:cytokine activity"/>
    <property type="evidence" value="ECO:0007669"/>
    <property type="project" value="TreeGrafter"/>
</dbReference>
<protein>
    <recommendedName>
        <fullName evidence="7">Kit ligand</fullName>
    </recommendedName>
    <alternativeName>
        <fullName evidence="21">Mast cell growth factor</fullName>
    </alternativeName>
    <alternativeName>
        <fullName evidence="23">Stem cell factor</fullName>
    </alternativeName>
    <alternativeName>
        <fullName evidence="22">c-Kit ligand</fullName>
    </alternativeName>
</protein>
<keyword evidence="10" id="KW-0964">Secreted</keyword>
<evidence type="ECO:0000313" key="27">
    <source>
        <dbReference type="EMBL" id="KAF0029685.1"/>
    </source>
</evidence>
<evidence type="ECO:0000256" key="16">
    <source>
        <dbReference type="ARBA" id="ARBA00023136"/>
    </source>
</evidence>
<organism evidence="27 28">
    <name type="scientific">Scophthalmus maximus</name>
    <name type="common">Turbot</name>
    <name type="synonym">Psetta maxima</name>
    <dbReference type="NCBI Taxonomy" id="52904"/>
    <lineage>
        <taxon>Eukaryota</taxon>
        <taxon>Metazoa</taxon>
        <taxon>Chordata</taxon>
        <taxon>Craniata</taxon>
        <taxon>Vertebrata</taxon>
        <taxon>Euteleostomi</taxon>
        <taxon>Actinopterygii</taxon>
        <taxon>Neopterygii</taxon>
        <taxon>Teleostei</taxon>
        <taxon>Neoteleostei</taxon>
        <taxon>Acanthomorphata</taxon>
        <taxon>Carangaria</taxon>
        <taxon>Pleuronectiformes</taxon>
        <taxon>Pleuronectoidei</taxon>
        <taxon>Scophthalmidae</taxon>
        <taxon>Scophthalmus</taxon>
    </lineage>
</organism>
<keyword evidence="19" id="KW-0206">Cytoskeleton</keyword>
<evidence type="ECO:0000256" key="10">
    <source>
        <dbReference type="ARBA" id="ARBA00022525"/>
    </source>
</evidence>
<dbReference type="GO" id="GO:0005576">
    <property type="term" value="C:extracellular region"/>
    <property type="evidence" value="ECO:0007669"/>
    <property type="project" value="UniProtKB-SubCell"/>
</dbReference>
<evidence type="ECO:0000256" key="6">
    <source>
        <dbReference type="ARBA" id="ARBA00010419"/>
    </source>
</evidence>
<keyword evidence="14 25" id="KW-1133">Transmembrane helix</keyword>
<keyword evidence="9" id="KW-0963">Cytoplasm</keyword>
<evidence type="ECO:0000256" key="2">
    <source>
        <dbReference type="ARBA" id="ARBA00004251"/>
    </source>
</evidence>
<evidence type="ECO:0000256" key="12">
    <source>
        <dbReference type="ARBA" id="ARBA00022729"/>
    </source>
</evidence>
<dbReference type="GO" id="GO:0030027">
    <property type="term" value="C:lamellipodium"/>
    <property type="evidence" value="ECO:0007669"/>
    <property type="project" value="UniProtKB-SubCell"/>
</dbReference>
<dbReference type="GO" id="GO:0008284">
    <property type="term" value="P:positive regulation of cell population proliferation"/>
    <property type="evidence" value="ECO:0007669"/>
    <property type="project" value="TreeGrafter"/>
</dbReference>
<evidence type="ECO:0000256" key="13">
    <source>
        <dbReference type="ARBA" id="ARBA00022889"/>
    </source>
</evidence>
<dbReference type="PANTHER" id="PTHR11574:SF0">
    <property type="entry name" value="KIT LIGAND"/>
    <property type="match status" value="1"/>
</dbReference>
<evidence type="ECO:0000256" key="21">
    <source>
        <dbReference type="ARBA" id="ARBA00030364"/>
    </source>
</evidence>
<keyword evidence="17" id="KW-1015">Disulfide bond</keyword>
<evidence type="ECO:0000256" key="25">
    <source>
        <dbReference type="SAM" id="Phobius"/>
    </source>
</evidence>
<dbReference type="GO" id="GO:0005886">
    <property type="term" value="C:plasma membrane"/>
    <property type="evidence" value="ECO:0007669"/>
    <property type="project" value="UniProtKB-SubCell"/>
</dbReference>
<comment type="subcellular location">
    <subcellularLocation>
        <location evidence="2">Cell membrane</location>
        <topology evidence="2">Single-pass type I membrane protein</topology>
    </subcellularLocation>
    <subcellularLocation>
        <location evidence="3">Cell projection</location>
        <location evidence="3">Filopodium</location>
    </subcellularLocation>
    <subcellularLocation>
        <location evidence="4">Cell projection</location>
        <location evidence="4">Lamellipodium</location>
    </subcellularLocation>
    <subcellularLocation>
        <location evidence="1">Cytoplasm</location>
        <location evidence="1">Cytoskeleton</location>
    </subcellularLocation>
    <subcellularLocation>
        <location evidence="5">Secreted</location>
    </subcellularLocation>
</comment>
<evidence type="ECO:0000256" key="1">
    <source>
        <dbReference type="ARBA" id="ARBA00004245"/>
    </source>
</evidence>
<dbReference type="GO" id="GO:0008083">
    <property type="term" value="F:growth factor activity"/>
    <property type="evidence" value="ECO:0007669"/>
    <property type="project" value="UniProtKB-KW"/>
</dbReference>
<proteinExistence type="inferred from homology"/>
<keyword evidence="18" id="KW-0325">Glycoprotein</keyword>
<reference evidence="27 28" key="1">
    <citation type="submission" date="2019-06" db="EMBL/GenBank/DDBJ databases">
        <title>Draft genomes of female and male turbot (Scophthalmus maximus).</title>
        <authorList>
            <person name="Xu H."/>
            <person name="Xu X.-W."/>
            <person name="Shao C."/>
            <person name="Chen S."/>
        </authorList>
    </citation>
    <scope>NUCLEOTIDE SEQUENCE [LARGE SCALE GENOMIC DNA]</scope>
    <source>
        <strain evidence="27">Ysfricsl-2016a</strain>
        <tissue evidence="27">Blood</tissue>
    </source>
</reference>
<evidence type="ECO:0000256" key="24">
    <source>
        <dbReference type="SAM" id="MobiDB-lite"/>
    </source>
</evidence>
<feature type="chain" id="PRO_5025503839" description="Kit ligand" evidence="26">
    <location>
        <begin position="28"/>
        <end position="280"/>
    </location>
</feature>
<dbReference type="AlphaFoldDB" id="A0A6A4SB95"/>
<keyword evidence="16 25" id="KW-0472">Membrane</keyword>
<evidence type="ECO:0000313" key="28">
    <source>
        <dbReference type="Proteomes" id="UP000438429"/>
    </source>
</evidence>
<evidence type="ECO:0000256" key="3">
    <source>
        <dbReference type="ARBA" id="ARBA00004486"/>
    </source>
</evidence>
<dbReference type="GO" id="GO:0030175">
    <property type="term" value="C:filopodium"/>
    <property type="evidence" value="ECO:0007669"/>
    <property type="project" value="UniProtKB-SubCell"/>
</dbReference>
<evidence type="ECO:0000256" key="19">
    <source>
        <dbReference type="ARBA" id="ARBA00023212"/>
    </source>
</evidence>
<keyword evidence="15" id="KW-0339">Growth factor</keyword>
<sequence>MLDMASHISKAPCLLLSLFTSLNLCSGNFGTAITDDVSKLSLLKQNIPSDYEIPVSYIPKEVAGTCWVVLNIYPLEQSLRKLANMFGAISSNKENIIVFIAMLKSLRFTLNHEELVSNLQLLLPECKRHVSIACRLIPQETAMQVFQCHYREGSLMSGLYFDYIRDVLHAASQETSSFSCRPPPCLNTQQTPGGQEDGRKYSWSKRTPLLLALIPFIACVVLIVWQVKSGRRLPACNTENNQMAPSDMIPSVSVSIPLQTLAHAADTQPAGEATPEHESG</sequence>
<evidence type="ECO:0000256" key="17">
    <source>
        <dbReference type="ARBA" id="ARBA00023157"/>
    </source>
</evidence>
<evidence type="ECO:0000256" key="22">
    <source>
        <dbReference type="ARBA" id="ARBA00032898"/>
    </source>
</evidence>
<accession>A0A6A4SB95</accession>
<dbReference type="Proteomes" id="UP000438429">
    <property type="component" value="Unassembled WGS sequence"/>
</dbReference>
<dbReference type="GO" id="GO:0005173">
    <property type="term" value="F:stem cell factor receptor binding"/>
    <property type="evidence" value="ECO:0007669"/>
    <property type="project" value="InterPro"/>
</dbReference>
<evidence type="ECO:0000256" key="5">
    <source>
        <dbReference type="ARBA" id="ARBA00004613"/>
    </source>
</evidence>
<evidence type="ECO:0000256" key="15">
    <source>
        <dbReference type="ARBA" id="ARBA00023030"/>
    </source>
</evidence>
<evidence type="ECO:0000256" key="26">
    <source>
        <dbReference type="SAM" id="SignalP"/>
    </source>
</evidence>
<evidence type="ECO:0000256" key="9">
    <source>
        <dbReference type="ARBA" id="ARBA00022490"/>
    </source>
</evidence>
<feature type="signal peptide" evidence="26">
    <location>
        <begin position="1"/>
        <end position="27"/>
    </location>
</feature>
<dbReference type="GO" id="GO:0007155">
    <property type="term" value="P:cell adhesion"/>
    <property type="evidence" value="ECO:0007669"/>
    <property type="project" value="UniProtKB-KW"/>
</dbReference>
<name>A0A6A4SB95_SCOMX</name>
<evidence type="ECO:0000256" key="18">
    <source>
        <dbReference type="ARBA" id="ARBA00023180"/>
    </source>
</evidence>
<evidence type="ECO:0000256" key="7">
    <source>
        <dbReference type="ARBA" id="ARBA00017304"/>
    </source>
</evidence>
<evidence type="ECO:0000256" key="4">
    <source>
        <dbReference type="ARBA" id="ARBA00004510"/>
    </source>
</evidence>
<dbReference type="SUPFAM" id="SSF47266">
    <property type="entry name" value="4-helical cytokines"/>
    <property type="match status" value="1"/>
</dbReference>
<evidence type="ECO:0000256" key="11">
    <source>
        <dbReference type="ARBA" id="ARBA00022692"/>
    </source>
</evidence>
<dbReference type="InterPro" id="IPR003452">
    <property type="entry name" value="SCF"/>
</dbReference>
<evidence type="ECO:0000256" key="20">
    <source>
        <dbReference type="ARBA" id="ARBA00023273"/>
    </source>
</evidence>
<comment type="similarity">
    <text evidence="6">Belongs to the SCF family.</text>
</comment>
<dbReference type="InterPro" id="IPR009079">
    <property type="entry name" value="4_helix_cytokine-like_core"/>
</dbReference>
<dbReference type="PANTHER" id="PTHR11574">
    <property type="entry name" value="KIT LIGAND"/>
    <property type="match status" value="1"/>
</dbReference>
<evidence type="ECO:0000256" key="14">
    <source>
        <dbReference type="ARBA" id="ARBA00022989"/>
    </source>
</evidence>
<dbReference type="Gene3D" id="1.20.1250.10">
    <property type="match status" value="1"/>
</dbReference>
<evidence type="ECO:0000256" key="23">
    <source>
        <dbReference type="ARBA" id="ARBA00033123"/>
    </source>
</evidence>
<comment type="caution">
    <text evidence="27">The sequence shown here is derived from an EMBL/GenBank/DDBJ whole genome shotgun (WGS) entry which is preliminary data.</text>
</comment>
<keyword evidence="11 25" id="KW-0812">Transmembrane</keyword>
<gene>
    <name evidence="27" type="ORF">F2P81_018790</name>
</gene>
<dbReference type="Pfam" id="PF02404">
    <property type="entry name" value="SCF"/>
    <property type="match status" value="1"/>
</dbReference>
<keyword evidence="20" id="KW-0966">Cell projection</keyword>
<keyword evidence="13" id="KW-0130">Cell adhesion</keyword>
<feature type="region of interest" description="Disordered" evidence="24">
    <location>
        <begin position="176"/>
        <end position="200"/>
    </location>
</feature>
<keyword evidence="12 26" id="KW-0732">Signal</keyword>
<evidence type="ECO:0000256" key="8">
    <source>
        <dbReference type="ARBA" id="ARBA00022475"/>
    </source>
</evidence>
<dbReference type="GO" id="GO:0005856">
    <property type="term" value="C:cytoskeleton"/>
    <property type="evidence" value="ECO:0007669"/>
    <property type="project" value="UniProtKB-SubCell"/>
</dbReference>
<dbReference type="EMBL" id="VEVO01000016">
    <property type="protein sequence ID" value="KAF0029685.1"/>
    <property type="molecule type" value="Genomic_DNA"/>
</dbReference>
<feature type="transmembrane region" description="Helical" evidence="25">
    <location>
        <begin position="209"/>
        <end position="227"/>
    </location>
</feature>